<evidence type="ECO:0000313" key="3">
    <source>
        <dbReference type="Proteomes" id="UP000187203"/>
    </source>
</evidence>
<name>A0A1R3J083_9ROSI</name>
<feature type="region of interest" description="Disordered" evidence="1">
    <location>
        <begin position="1"/>
        <end position="25"/>
    </location>
</feature>
<keyword evidence="3" id="KW-1185">Reference proteome</keyword>
<organism evidence="2 3">
    <name type="scientific">Corchorus olitorius</name>
    <dbReference type="NCBI Taxonomy" id="93759"/>
    <lineage>
        <taxon>Eukaryota</taxon>
        <taxon>Viridiplantae</taxon>
        <taxon>Streptophyta</taxon>
        <taxon>Embryophyta</taxon>
        <taxon>Tracheophyta</taxon>
        <taxon>Spermatophyta</taxon>
        <taxon>Magnoliopsida</taxon>
        <taxon>eudicotyledons</taxon>
        <taxon>Gunneridae</taxon>
        <taxon>Pentapetalae</taxon>
        <taxon>rosids</taxon>
        <taxon>malvids</taxon>
        <taxon>Malvales</taxon>
        <taxon>Malvaceae</taxon>
        <taxon>Grewioideae</taxon>
        <taxon>Apeibeae</taxon>
        <taxon>Corchorus</taxon>
    </lineage>
</organism>
<comment type="caution">
    <text evidence="2">The sequence shown here is derived from an EMBL/GenBank/DDBJ whole genome shotgun (WGS) entry which is preliminary data.</text>
</comment>
<feature type="compositionally biased region" description="Polar residues" evidence="1">
    <location>
        <begin position="12"/>
        <end position="25"/>
    </location>
</feature>
<dbReference type="OrthoDB" id="1925325at2759"/>
<accession>A0A1R3J083</accession>
<reference evidence="3" key="1">
    <citation type="submission" date="2013-09" db="EMBL/GenBank/DDBJ databases">
        <title>Corchorus olitorius genome sequencing.</title>
        <authorList>
            <person name="Alam M."/>
            <person name="Haque M.S."/>
            <person name="Islam M.S."/>
            <person name="Emdad E.M."/>
            <person name="Islam M.M."/>
            <person name="Ahmed B."/>
            <person name="Halim A."/>
            <person name="Hossen Q.M.M."/>
            <person name="Hossain M.Z."/>
            <person name="Ahmed R."/>
            <person name="Khan M.M."/>
            <person name="Islam R."/>
            <person name="Rashid M.M."/>
            <person name="Khan S.A."/>
            <person name="Rahman M.S."/>
            <person name="Alam M."/>
            <person name="Yahiya A.S."/>
            <person name="Khan M.S."/>
            <person name="Azam M.S."/>
            <person name="Haque T."/>
            <person name="Lashkar M.Z.H."/>
            <person name="Akhand A.I."/>
            <person name="Morshed G."/>
            <person name="Roy S."/>
            <person name="Uddin K.S."/>
            <person name="Rabeya T."/>
            <person name="Hossain A.S."/>
            <person name="Chowdhury A."/>
            <person name="Snigdha A.R."/>
            <person name="Mortoza M.S."/>
            <person name="Matin S.A."/>
            <person name="Hoque S.M.E."/>
            <person name="Islam M.K."/>
            <person name="Roy D.K."/>
            <person name="Haider R."/>
            <person name="Moosa M.M."/>
            <person name="Elias S.M."/>
            <person name="Hasan A.M."/>
            <person name="Jahan S."/>
            <person name="Shafiuddin M."/>
            <person name="Mahmood N."/>
            <person name="Shommy N.S."/>
        </authorList>
    </citation>
    <scope>NUCLEOTIDE SEQUENCE [LARGE SCALE GENOMIC DNA]</scope>
    <source>
        <strain evidence="3">cv. O-4</strain>
    </source>
</reference>
<evidence type="ECO:0000256" key="1">
    <source>
        <dbReference type="SAM" id="MobiDB-lite"/>
    </source>
</evidence>
<dbReference type="EMBL" id="AWUE01017138">
    <property type="protein sequence ID" value="OMO88231.1"/>
    <property type="molecule type" value="Genomic_DNA"/>
</dbReference>
<feature type="compositionally biased region" description="Polar residues" evidence="1">
    <location>
        <begin position="50"/>
        <end position="64"/>
    </location>
</feature>
<sequence>MGWGMVPENPFSPRSSANKTLQRPRNVESSLERLLAFNFNQLSIPSEHNELESTSSCGNNPTHQKSFRENPLSEKVNSMDRAQSAVPEHSPTKTKKQLIELFRESFNDDTILTMILVQFHRRVYRQMLHCRRIYKILFHCRRMFHYCRMLHCRRMFRCRKNLCCNPQI</sequence>
<dbReference type="AlphaFoldDB" id="A0A1R3J083"/>
<proteinExistence type="predicted"/>
<dbReference type="Proteomes" id="UP000187203">
    <property type="component" value="Unassembled WGS sequence"/>
</dbReference>
<evidence type="ECO:0000313" key="2">
    <source>
        <dbReference type="EMBL" id="OMO88231.1"/>
    </source>
</evidence>
<protein>
    <submittedName>
        <fullName evidence="2">Uncharacterized protein</fullName>
    </submittedName>
</protein>
<gene>
    <name evidence="2" type="ORF">COLO4_20359</name>
</gene>
<feature type="region of interest" description="Disordered" evidence="1">
    <location>
        <begin position="50"/>
        <end position="91"/>
    </location>
</feature>